<comment type="caution">
    <text evidence="1">The sequence shown here is derived from an EMBL/GenBank/DDBJ whole genome shotgun (WGS) entry which is preliminary data.</text>
</comment>
<evidence type="ECO:0000313" key="1">
    <source>
        <dbReference type="EMBL" id="MPC79567.1"/>
    </source>
</evidence>
<name>A0A5B7IDF9_PORTR</name>
<proteinExistence type="predicted"/>
<organism evidence="1 2">
    <name type="scientific">Portunus trituberculatus</name>
    <name type="common">Swimming crab</name>
    <name type="synonym">Neptunus trituberculatus</name>
    <dbReference type="NCBI Taxonomy" id="210409"/>
    <lineage>
        <taxon>Eukaryota</taxon>
        <taxon>Metazoa</taxon>
        <taxon>Ecdysozoa</taxon>
        <taxon>Arthropoda</taxon>
        <taxon>Crustacea</taxon>
        <taxon>Multicrustacea</taxon>
        <taxon>Malacostraca</taxon>
        <taxon>Eumalacostraca</taxon>
        <taxon>Eucarida</taxon>
        <taxon>Decapoda</taxon>
        <taxon>Pleocyemata</taxon>
        <taxon>Brachyura</taxon>
        <taxon>Eubrachyura</taxon>
        <taxon>Portunoidea</taxon>
        <taxon>Portunidae</taxon>
        <taxon>Portuninae</taxon>
        <taxon>Portunus</taxon>
    </lineage>
</organism>
<evidence type="ECO:0000313" key="2">
    <source>
        <dbReference type="Proteomes" id="UP000324222"/>
    </source>
</evidence>
<keyword evidence="2" id="KW-1185">Reference proteome</keyword>
<gene>
    <name evidence="1" type="ORF">E2C01_074099</name>
</gene>
<dbReference type="Proteomes" id="UP000324222">
    <property type="component" value="Unassembled WGS sequence"/>
</dbReference>
<dbReference type="AlphaFoldDB" id="A0A5B7IDF9"/>
<protein>
    <submittedName>
        <fullName evidence="1">Uncharacterized protein</fullName>
    </submittedName>
</protein>
<sequence length="77" mass="8605">MLDNNGLVLWECSSDVKCKSISPELKPTMRREMIMTARAALPNIFSMAYSKLPKENSAIVVMKAFLGKDNGELVQEN</sequence>
<dbReference type="EMBL" id="VSRR010051460">
    <property type="protein sequence ID" value="MPC79567.1"/>
    <property type="molecule type" value="Genomic_DNA"/>
</dbReference>
<accession>A0A5B7IDF9</accession>
<reference evidence="1 2" key="1">
    <citation type="submission" date="2019-05" db="EMBL/GenBank/DDBJ databases">
        <title>Another draft genome of Portunus trituberculatus and its Hox gene families provides insights of decapod evolution.</title>
        <authorList>
            <person name="Jeong J.-H."/>
            <person name="Song I."/>
            <person name="Kim S."/>
            <person name="Choi T."/>
            <person name="Kim D."/>
            <person name="Ryu S."/>
            <person name="Kim W."/>
        </authorList>
    </citation>
    <scope>NUCLEOTIDE SEQUENCE [LARGE SCALE GENOMIC DNA]</scope>
    <source>
        <tissue evidence="1">Muscle</tissue>
    </source>
</reference>